<keyword evidence="5" id="KW-0663">Pyridoxal phosphate</keyword>
<dbReference type="InterPro" id="IPR004838">
    <property type="entry name" value="NHTrfase_class1_PyrdxlP-BS"/>
</dbReference>
<dbReference type="EMBL" id="DVJN01000210">
    <property type="protein sequence ID" value="HIS93531.1"/>
    <property type="molecule type" value="Genomic_DNA"/>
</dbReference>
<evidence type="ECO:0000256" key="3">
    <source>
        <dbReference type="ARBA" id="ARBA00022576"/>
    </source>
</evidence>
<dbReference type="GO" id="GO:0008483">
    <property type="term" value="F:transaminase activity"/>
    <property type="evidence" value="ECO:0007669"/>
    <property type="project" value="UniProtKB-KW"/>
</dbReference>
<sequence length="396" mass="43173">MSARLAEHIACVPPSGIRKFFDIVSEMKDAISLGVGEPDFVTPWAYSDAAIYSMRAGHTHYTSNWGLIELRRAINEYQRERFGLEYQPENEILVTVGASEGIDLALRAIVNPGDEVLVPDPSYVSYAPGVRFSHGVCVPVPTRAENGFRVTAQDVKAHITPKTKAIILPYPNNPTGAVMPEGELRALAAVLRESGVIVISDEIYAELTYAGTHHSIAAIEGMRDNTIVLNGFSKAFAMTGWRMGWACAPKDIMESMFKIHQYTMLCAPTAGQYAALEALRSNAASGYADVQKMVRAYDRRRRFLVKALGDVGLSCFEPLGAFYAFPSIAGTGLSSDAFCEALLYDQKVAAVPGTAFGQGGEGHIRLSYATSLDKIEEAVRRMGRFLEKQKQQSGGD</sequence>
<dbReference type="PROSITE" id="PS00105">
    <property type="entry name" value="AA_TRANSFER_CLASS_1"/>
    <property type="match status" value="1"/>
</dbReference>
<organism evidence="8 9">
    <name type="scientific">Candidatus Alectryocaccomicrobium excrementavium</name>
    <dbReference type="NCBI Taxonomy" id="2840668"/>
    <lineage>
        <taxon>Bacteria</taxon>
        <taxon>Bacillati</taxon>
        <taxon>Bacillota</taxon>
        <taxon>Clostridia</taxon>
        <taxon>Candidatus Alectryocaccomicrobium</taxon>
    </lineage>
</organism>
<evidence type="ECO:0000256" key="5">
    <source>
        <dbReference type="ARBA" id="ARBA00022898"/>
    </source>
</evidence>
<feature type="domain" description="Aminotransferase class I/classII large" evidence="7">
    <location>
        <begin position="29"/>
        <end position="381"/>
    </location>
</feature>
<evidence type="ECO:0000256" key="2">
    <source>
        <dbReference type="ARBA" id="ARBA00007441"/>
    </source>
</evidence>
<dbReference type="InterPro" id="IPR015422">
    <property type="entry name" value="PyrdxlP-dep_Trfase_small"/>
</dbReference>
<dbReference type="GO" id="GO:0006520">
    <property type="term" value="P:amino acid metabolic process"/>
    <property type="evidence" value="ECO:0007669"/>
    <property type="project" value="InterPro"/>
</dbReference>
<evidence type="ECO:0000313" key="8">
    <source>
        <dbReference type="EMBL" id="HIS93531.1"/>
    </source>
</evidence>
<accession>A0A9D1G1H0</accession>
<dbReference type="PANTHER" id="PTHR46383">
    <property type="entry name" value="ASPARTATE AMINOTRANSFERASE"/>
    <property type="match status" value="1"/>
</dbReference>
<dbReference type="InterPro" id="IPR050596">
    <property type="entry name" value="AspAT/PAT-like"/>
</dbReference>
<reference evidence="8" key="1">
    <citation type="submission" date="2020-10" db="EMBL/GenBank/DDBJ databases">
        <authorList>
            <person name="Gilroy R."/>
        </authorList>
    </citation>
    <scope>NUCLEOTIDE SEQUENCE</scope>
    <source>
        <strain evidence="8">13766</strain>
    </source>
</reference>
<dbReference type="InterPro" id="IPR004839">
    <property type="entry name" value="Aminotransferase_I/II_large"/>
</dbReference>
<dbReference type="FunFam" id="3.40.640.10:FF:000033">
    <property type="entry name" value="Aspartate aminotransferase"/>
    <property type="match status" value="1"/>
</dbReference>
<evidence type="ECO:0000313" key="9">
    <source>
        <dbReference type="Proteomes" id="UP000824140"/>
    </source>
</evidence>
<dbReference type="Proteomes" id="UP000824140">
    <property type="component" value="Unassembled WGS sequence"/>
</dbReference>
<name>A0A9D1G1H0_9FIRM</name>
<dbReference type="AlphaFoldDB" id="A0A9D1G1H0"/>
<dbReference type="Gene3D" id="3.90.1150.10">
    <property type="entry name" value="Aspartate Aminotransferase, domain 1"/>
    <property type="match status" value="1"/>
</dbReference>
<comment type="similarity">
    <text evidence="2 6">Belongs to the class-I pyridoxal-phosphate-dependent aminotransferase family.</text>
</comment>
<evidence type="ECO:0000256" key="4">
    <source>
        <dbReference type="ARBA" id="ARBA00022679"/>
    </source>
</evidence>
<dbReference type="InterPro" id="IPR015421">
    <property type="entry name" value="PyrdxlP-dep_Trfase_major"/>
</dbReference>
<gene>
    <name evidence="8" type="ORF">IAA84_10980</name>
</gene>
<keyword evidence="3 6" id="KW-0032">Aminotransferase</keyword>
<reference evidence="8" key="2">
    <citation type="journal article" date="2021" name="PeerJ">
        <title>Extensive microbial diversity within the chicken gut microbiome revealed by metagenomics and culture.</title>
        <authorList>
            <person name="Gilroy R."/>
            <person name="Ravi A."/>
            <person name="Getino M."/>
            <person name="Pursley I."/>
            <person name="Horton D.L."/>
            <person name="Alikhan N.F."/>
            <person name="Baker D."/>
            <person name="Gharbi K."/>
            <person name="Hall N."/>
            <person name="Watson M."/>
            <person name="Adriaenssens E.M."/>
            <person name="Foster-Nyarko E."/>
            <person name="Jarju S."/>
            <person name="Secka A."/>
            <person name="Antonio M."/>
            <person name="Oren A."/>
            <person name="Chaudhuri R.R."/>
            <person name="La Ragione R."/>
            <person name="Hildebrand F."/>
            <person name="Pallen M.J."/>
        </authorList>
    </citation>
    <scope>NUCLEOTIDE SEQUENCE</scope>
    <source>
        <strain evidence="8">13766</strain>
    </source>
</reference>
<proteinExistence type="inferred from homology"/>
<protein>
    <recommendedName>
        <fullName evidence="6">Aminotransferase</fullName>
        <ecNumber evidence="6">2.6.1.-</ecNumber>
    </recommendedName>
</protein>
<dbReference type="CDD" id="cd00609">
    <property type="entry name" value="AAT_like"/>
    <property type="match status" value="1"/>
</dbReference>
<dbReference type="PANTHER" id="PTHR46383:SF3">
    <property type="entry name" value="ASPARTATE AMINOTRANSFERASE-RELATED"/>
    <property type="match status" value="1"/>
</dbReference>
<comment type="cofactor">
    <cofactor evidence="1 6">
        <name>pyridoxal 5'-phosphate</name>
        <dbReference type="ChEBI" id="CHEBI:597326"/>
    </cofactor>
</comment>
<dbReference type="EC" id="2.6.1.-" evidence="6"/>
<evidence type="ECO:0000256" key="1">
    <source>
        <dbReference type="ARBA" id="ARBA00001933"/>
    </source>
</evidence>
<dbReference type="SUPFAM" id="SSF53383">
    <property type="entry name" value="PLP-dependent transferases"/>
    <property type="match status" value="1"/>
</dbReference>
<dbReference type="GO" id="GO:0030170">
    <property type="term" value="F:pyridoxal phosphate binding"/>
    <property type="evidence" value="ECO:0007669"/>
    <property type="project" value="InterPro"/>
</dbReference>
<evidence type="ECO:0000256" key="6">
    <source>
        <dbReference type="RuleBase" id="RU000481"/>
    </source>
</evidence>
<keyword evidence="4 6" id="KW-0808">Transferase</keyword>
<dbReference type="InterPro" id="IPR015424">
    <property type="entry name" value="PyrdxlP-dep_Trfase"/>
</dbReference>
<comment type="caution">
    <text evidence="8">The sequence shown here is derived from an EMBL/GenBank/DDBJ whole genome shotgun (WGS) entry which is preliminary data.</text>
</comment>
<evidence type="ECO:0000259" key="7">
    <source>
        <dbReference type="Pfam" id="PF00155"/>
    </source>
</evidence>
<dbReference type="Pfam" id="PF00155">
    <property type="entry name" value="Aminotran_1_2"/>
    <property type="match status" value="1"/>
</dbReference>
<dbReference type="Gene3D" id="3.40.640.10">
    <property type="entry name" value="Type I PLP-dependent aspartate aminotransferase-like (Major domain)"/>
    <property type="match status" value="1"/>
</dbReference>